<reference evidence="2" key="2">
    <citation type="journal article" date="2015" name="Data Brief">
        <title>Shoot transcriptome of the giant reed, Arundo donax.</title>
        <authorList>
            <person name="Barrero R.A."/>
            <person name="Guerrero F.D."/>
            <person name="Moolhuijzen P."/>
            <person name="Goolsby J.A."/>
            <person name="Tidwell J."/>
            <person name="Bellgard S.E."/>
            <person name="Bellgard M.I."/>
        </authorList>
    </citation>
    <scope>NUCLEOTIDE SEQUENCE</scope>
    <source>
        <tissue evidence="2">Shoot tissue taken approximately 20 cm above the soil surface</tissue>
    </source>
</reference>
<keyword evidence="1" id="KW-1133">Transmembrane helix</keyword>
<sequence>MYHFTTYFLNFLLHLGLKIYASFLQGVHFCWVRS</sequence>
<name>A0A0A8YLV2_ARUDO</name>
<accession>A0A0A8YLV2</accession>
<protein>
    <submittedName>
        <fullName evidence="2">Uncharacterized protein</fullName>
    </submittedName>
</protein>
<proteinExistence type="predicted"/>
<reference evidence="2" key="1">
    <citation type="submission" date="2014-09" db="EMBL/GenBank/DDBJ databases">
        <authorList>
            <person name="Magalhaes I.L.F."/>
            <person name="Oliveira U."/>
            <person name="Santos F.R."/>
            <person name="Vidigal T.H.D.A."/>
            <person name="Brescovit A.D."/>
            <person name="Santos A.J."/>
        </authorList>
    </citation>
    <scope>NUCLEOTIDE SEQUENCE</scope>
    <source>
        <tissue evidence="2">Shoot tissue taken approximately 20 cm above the soil surface</tissue>
    </source>
</reference>
<dbReference type="AlphaFoldDB" id="A0A0A8YLV2"/>
<evidence type="ECO:0000256" key="1">
    <source>
        <dbReference type="SAM" id="Phobius"/>
    </source>
</evidence>
<evidence type="ECO:0000313" key="2">
    <source>
        <dbReference type="EMBL" id="JAD27264.1"/>
    </source>
</evidence>
<feature type="transmembrane region" description="Helical" evidence="1">
    <location>
        <begin position="12"/>
        <end position="32"/>
    </location>
</feature>
<organism evidence="2">
    <name type="scientific">Arundo donax</name>
    <name type="common">Giant reed</name>
    <name type="synonym">Donax arundinaceus</name>
    <dbReference type="NCBI Taxonomy" id="35708"/>
    <lineage>
        <taxon>Eukaryota</taxon>
        <taxon>Viridiplantae</taxon>
        <taxon>Streptophyta</taxon>
        <taxon>Embryophyta</taxon>
        <taxon>Tracheophyta</taxon>
        <taxon>Spermatophyta</taxon>
        <taxon>Magnoliopsida</taxon>
        <taxon>Liliopsida</taxon>
        <taxon>Poales</taxon>
        <taxon>Poaceae</taxon>
        <taxon>PACMAD clade</taxon>
        <taxon>Arundinoideae</taxon>
        <taxon>Arundineae</taxon>
        <taxon>Arundo</taxon>
    </lineage>
</organism>
<dbReference type="EMBL" id="GBRH01270631">
    <property type="protein sequence ID" value="JAD27264.1"/>
    <property type="molecule type" value="Transcribed_RNA"/>
</dbReference>
<keyword evidence="1" id="KW-0472">Membrane</keyword>
<keyword evidence="1" id="KW-0812">Transmembrane</keyword>